<dbReference type="RefSeq" id="WP_180914581.1">
    <property type="nucleotide sequence ID" value="NZ_CP059165.1"/>
</dbReference>
<dbReference type="AlphaFoldDB" id="A0A7D6IK48"/>
<dbReference type="Proteomes" id="UP000510682">
    <property type="component" value="Chromosome"/>
</dbReference>
<evidence type="ECO:0000313" key="2">
    <source>
        <dbReference type="Proteomes" id="UP000510682"/>
    </source>
</evidence>
<accession>A0A7D6IK48</accession>
<protein>
    <recommendedName>
        <fullName evidence="3">PE domain-containing protein</fullName>
    </recommendedName>
</protein>
<reference evidence="2" key="1">
    <citation type="submission" date="2020-07" db="EMBL/GenBank/DDBJ databases">
        <title>Description of Mycobacterium gordonae subsp. intergordonae subsp.nov. and Mycobacterium gordonae subsp. gordonae subsp. nov.</title>
        <authorList>
            <person name="Yu X."/>
        </authorList>
    </citation>
    <scope>NUCLEOTIDE SEQUENCE [LARGE SCALE GENOMIC DNA]</scope>
    <source>
        <strain evidence="2">24</strain>
    </source>
</reference>
<proteinExistence type="predicted"/>
<name>A0A7D6IK48_9MYCO</name>
<sequence>MSEGTDIHYDPAALTHYEDAHATIQQAGSLAQEINDVFQTQIPQVFVAGASESIRAHHRIIHEKFEDAHAQLVKLLGETAPGEIHDMFGLDQRLSDI</sequence>
<dbReference type="KEGG" id="mgor:H0P51_19745"/>
<keyword evidence="2" id="KW-1185">Reference proteome</keyword>
<evidence type="ECO:0000313" key="1">
    <source>
        <dbReference type="EMBL" id="QLL06000.1"/>
    </source>
</evidence>
<organism evidence="1 2">
    <name type="scientific">Mycobacterium vicinigordonae</name>
    <dbReference type="NCBI Taxonomy" id="1719132"/>
    <lineage>
        <taxon>Bacteria</taxon>
        <taxon>Bacillati</taxon>
        <taxon>Actinomycetota</taxon>
        <taxon>Actinomycetes</taxon>
        <taxon>Mycobacteriales</taxon>
        <taxon>Mycobacteriaceae</taxon>
        <taxon>Mycobacterium</taxon>
    </lineage>
</organism>
<dbReference type="EMBL" id="CP059165">
    <property type="protein sequence ID" value="QLL06000.1"/>
    <property type="molecule type" value="Genomic_DNA"/>
</dbReference>
<reference evidence="2" key="3">
    <citation type="submission" date="2023-07" db="EMBL/GenBank/DDBJ databases">
        <title>Description of Mycobacterium gordonae subsp. intergordonae subsp.nov. and Mycobacterium gordonae subsp. gordonae subsp. nov.</title>
        <authorList>
            <person name="Huang H."/>
        </authorList>
    </citation>
    <scope>NUCLEOTIDE SEQUENCE [LARGE SCALE GENOMIC DNA]</scope>
    <source>
        <strain evidence="2">24</strain>
    </source>
</reference>
<evidence type="ECO:0008006" key="3">
    <source>
        <dbReference type="Google" id="ProtNLM"/>
    </source>
</evidence>
<reference evidence="1 2" key="2">
    <citation type="submission" date="2020-07" db="EMBL/GenBank/DDBJ databases">
        <authorList>
            <person name="Yu X."/>
        </authorList>
    </citation>
    <scope>NUCLEOTIDE SEQUENCE [LARGE SCALE GENOMIC DNA]</scope>
    <source>
        <strain evidence="2">24</strain>
    </source>
</reference>
<gene>
    <name evidence="1" type="ORF">H0P51_19745</name>
</gene>